<dbReference type="InterPro" id="IPR010852">
    <property type="entry name" value="ABATE"/>
</dbReference>
<sequence length="92" mass="9803">MARLPTDPPADPRSFATHPPKPLGGALCLDFVNTLAWRGDAARSSERLHAYAELVHWAAALRLLEPVDAAALLDAAASRPAQAEAARLLALR</sequence>
<gene>
    <name evidence="1" type="ORF">HMPREF0731_2068</name>
</gene>
<dbReference type="HOGENOM" id="CLU_2418465_0_0_5"/>
<dbReference type="AlphaFoldDB" id="D5RLV7"/>
<evidence type="ECO:0000313" key="1">
    <source>
        <dbReference type="EMBL" id="EFH11716.1"/>
    </source>
</evidence>
<protein>
    <submittedName>
        <fullName evidence="1">Uncharacterized protein</fullName>
    </submittedName>
</protein>
<dbReference type="Pfam" id="PF07336">
    <property type="entry name" value="ABATE"/>
    <property type="match status" value="1"/>
</dbReference>
<dbReference type="InterPro" id="IPR023286">
    <property type="entry name" value="ABATE_dom_sf"/>
</dbReference>
<keyword evidence="2" id="KW-1185">Reference proteome</keyword>
<dbReference type="RefSeq" id="WP_007004485.1">
    <property type="nucleotide sequence ID" value="NZ_GG770779.1"/>
</dbReference>
<proteinExistence type="predicted"/>
<dbReference type="SUPFAM" id="SSF160904">
    <property type="entry name" value="Jann2411-like"/>
    <property type="match status" value="1"/>
</dbReference>
<reference evidence="1 2" key="1">
    <citation type="submission" date="2010-04" db="EMBL/GenBank/DDBJ databases">
        <authorList>
            <person name="Qin X."/>
            <person name="Bachman B."/>
            <person name="Battles P."/>
            <person name="Bell A."/>
            <person name="Bess C."/>
            <person name="Bickham C."/>
            <person name="Chaboub L."/>
            <person name="Chen D."/>
            <person name="Coyle M."/>
            <person name="Deiros D.R."/>
            <person name="Dinh H."/>
            <person name="Forbes L."/>
            <person name="Fowler G."/>
            <person name="Francisco L."/>
            <person name="Fu Q."/>
            <person name="Gubbala S."/>
            <person name="Hale W."/>
            <person name="Han Y."/>
            <person name="Hemphill L."/>
            <person name="Highlander S.K."/>
            <person name="Hirani K."/>
            <person name="Hogues M."/>
            <person name="Jackson L."/>
            <person name="Jakkamsetti A."/>
            <person name="Javaid M."/>
            <person name="Jiang H."/>
            <person name="Korchina V."/>
            <person name="Kovar C."/>
            <person name="Lara F."/>
            <person name="Lee S."/>
            <person name="Mata R."/>
            <person name="Mathew T."/>
            <person name="Moen C."/>
            <person name="Morales K."/>
            <person name="Munidasa M."/>
            <person name="Nazareth L."/>
            <person name="Ngo R."/>
            <person name="Nguyen L."/>
            <person name="Okwuonu G."/>
            <person name="Ongeri F."/>
            <person name="Patil S."/>
            <person name="Petrosino J."/>
            <person name="Pham C."/>
            <person name="Pham P."/>
            <person name="Pu L.-L."/>
            <person name="Puazo M."/>
            <person name="Raj R."/>
            <person name="Reid J."/>
            <person name="Rouhana J."/>
            <person name="Saada N."/>
            <person name="Shang Y."/>
            <person name="Simmons D."/>
            <person name="Thornton R."/>
            <person name="Warren J."/>
            <person name="Weissenberger G."/>
            <person name="Zhang J."/>
            <person name="Zhang L."/>
            <person name="Zhou C."/>
            <person name="Zhu D."/>
            <person name="Muzny D."/>
            <person name="Worley K."/>
            <person name="Gibbs R."/>
        </authorList>
    </citation>
    <scope>NUCLEOTIDE SEQUENCE [LARGE SCALE GENOMIC DNA]</scope>
    <source>
        <strain evidence="1 2">ATCC 49957</strain>
    </source>
</reference>
<comment type="caution">
    <text evidence="1">The sequence shown here is derived from an EMBL/GenBank/DDBJ whole genome shotgun (WGS) entry which is preliminary data.</text>
</comment>
<dbReference type="EMBL" id="ADVL01000330">
    <property type="protein sequence ID" value="EFH11716.1"/>
    <property type="molecule type" value="Genomic_DNA"/>
</dbReference>
<accession>D5RLV7</accession>
<dbReference type="Gene3D" id="1.10.3300.10">
    <property type="entry name" value="Jann2411-like domain"/>
    <property type="match status" value="1"/>
</dbReference>
<feature type="non-terminal residue" evidence="1">
    <location>
        <position position="92"/>
    </location>
</feature>
<name>D5RLV7_9PROT</name>
<evidence type="ECO:0000313" key="2">
    <source>
        <dbReference type="Proteomes" id="UP000005324"/>
    </source>
</evidence>
<organism evidence="1 2">
    <name type="scientific">Pseudoroseomonas cervicalis ATCC 49957</name>
    <dbReference type="NCBI Taxonomy" id="525371"/>
    <lineage>
        <taxon>Bacteria</taxon>
        <taxon>Pseudomonadati</taxon>
        <taxon>Pseudomonadota</taxon>
        <taxon>Alphaproteobacteria</taxon>
        <taxon>Acetobacterales</taxon>
        <taxon>Roseomonadaceae</taxon>
        <taxon>Roseomonas</taxon>
    </lineage>
</organism>
<dbReference type="Proteomes" id="UP000005324">
    <property type="component" value="Unassembled WGS sequence"/>
</dbReference>